<accession>A0A7J5D3U6</accession>
<organism evidence="1 2">
    <name type="scientific">Streptomyces triticiradicis</name>
    <dbReference type="NCBI Taxonomy" id="2651189"/>
    <lineage>
        <taxon>Bacteria</taxon>
        <taxon>Bacillati</taxon>
        <taxon>Actinomycetota</taxon>
        <taxon>Actinomycetes</taxon>
        <taxon>Kitasatosporales</taxon>
        <taxon>Streptomycetaceae</taxon>
        <taxon>Streptomyces</taxon>
    </lineage>
</organism>
<dbReference type="RefSeq" id="WP_151474136.1">
    <property type="nucleotide sequence ID" value="NZ_WBKG01000050.1"/>
</dbReference>
<keyword evidence="2" id="KW-1185">Reference proteome</keyword>
<dbReference type="AlphaFoldDB" id="A0A7J5D3U6"/>
<dbReference type="Pfam" id="PF05721">
    <property type="entry name" value="PhyH"/>
    <property type="match status" value="1"/>
</dbReference>
<dbReference type="Proteomes" id="UP000442990">
    <property type="component" value="Unassembled WGS sequence"/>
</dbReference>
<evidence type="ECO:0000313" key="1">
    <source>
        <dbReference type="EMBL" id="KAB1978628.1"/>
    </source>
</evidence>
<keyword evidence="1" id="KW-0560">Oxidoreductase</keyword>
<dbReference type="EMBL" id="WBKG01000050">
    <property type="protein sequence ID" value="KAB1978628.1"/>
    <property type="molecule type" value="Genomic_DNA"/>
</dbReference>
<dbReference type="SUPFAM" id="SSF51197">
    <property type="entry name" value="Clavaminate synthase-like"/>
    <property type="match status" value="1"/>
</dbReference>
<comment type="caution">
    <text evidence="1">The sequence shown here is derived from an EMBL/GenBank/DDBJ whole genome shotgun (WGS) entry which is preliminary data.</text>
</comment>
<proteinExistence type="predicted"/>
<keyword evidence="1" id="KW-0223">Dioxygenase</keyword>
<dbReference type="Gene3D" id="2.60.120.620">
    <property type="entry name" value="q2cbj1_9rhob like domain"/>
    <property type="match status" value="1"/>
</dbReference>
<gene>
    <name evidence="1" type="ORF">F8144_38870</name>
</gene>
<name>A0A7J5D3U6_9ACTN</name>
<dbReference type="GO" id="GO:0016706">
    <property type="term" value="F:2-oxoglutarate-dependent dioxygenase activity"/>
    <property type="evidence" value="ECO:0007669"/>
    <property type="project" value="UniProtKB-ARBA"/>
</dbReference>
<protein>
    <submittedName>
        <fullName evidence="1">Phytanoyl-CoA dioxygenase family protein</fullName>
    </submittedName>
</protein>
<evidence type="ECO:0000313" key="2">
    <source>
        <dbReference type="Proteomes" id="UP000442990"/>
    </source>
</evidence>
<dbReference type="InterPro" id="IPR008775">
    <property type="entry name" value="Phytyl_CoA_dOase-like"/>
</dbReference>
<sequence length="271" mass="30586">MIIGDIFSGRVGISDLTIDGTREDLTEGVAERVRRFGVAFVPNWLTGSTLTSFQDEFGEAFSAVEGREVEPLTSTGKDVAEHYGQTRTGLHLKYHHGEMLQKALPRTREIFAQEWMASVATSFLGKPCTLHRHLVLCDDFKPRDEIMPYHYDEVGTLKFLVYLDDVDRENGAFHAIPGTSSSTRRLRESEWLRCDDVEKIRTNVIESFSQEAIHAVYGQYKSFLLSRAIAFEAPAGSLLVFDTDTIHRAGTLAEGKRCRVVRASSYRGYWP</sequence>
<reference evidence="1 2" key="1">
    <citation type="submission" date="2019-09" db="EMBL/GenBank/DDBJ databases">
        <title>Isolation and identification of active actinomycetes.</title>
        <authorList>
            <person name="Yu Z."/>
            <person name="Han C."/>
            <person name="Yu B."/>
        </authorList>
    </citation>
    <scope>NUCLEOTIDE SEQUENCE [LARGE SCALE GENOMIC DNA]</scope>
    <source>
        <strain evidence="1 2">NEAU-H2</strain>
    </source>
</reference>